<name>A0ABP0XMC3_9ROSI</name>
<accession>A0ABP0XMC3</accession>
<gene>
    <name evidence="1" type="ORF">CITCOLO1_LOCUS875</name>
</gene>
<reference evidence="1 2" key="1">
    <citation type="submission" date="2024-03" db="EMBL/GenBank/DDBJ databases">
        <authorList>
            <person name="Gkanogiannis A."/>
            <person name="Becerra Lopez-Lavalle L."/>
        </authorList>
    </citation>
    <scope>NUCLEOTIDE SEQUENCE [LARGE SCALE GENOMIC DNA]</scope>
</reference>
<dbReference type="Proteomes" id="UP001642487">
    <property type="component" value="Chromosome 1"/>
</dbReference>
<evidence type="ECO:0000313" key="2">
    <source>
        <dbReference type="Proteomes" id="UP001642487"/>
    </source>
</evidence>
<evidence type="ECO:0000313" key="1">
    <source>
        <dbReference type="EMBL" id="CAK9309314.1"/>
    </source>
</evidence>
<dbReference type="EMBL" id="OZ021735">
    <property type="protein sequence ID" value="CAK9309314.1"/>
    <property type="molecule type" value="Genomic_DNA"/>
</dbReference>
<sequence>MRLSDDVDPLKVLKEGEATKTCAVSCLEKFHEATTDMKRKTKEMTLARAKGYEEIEVEEGSERRSVCLGRAPTYIGEESKMGLVRFVLLGHEAEVLGKASEREVLTIFVSLGCEVEVSGKASERGVPARSISLGREFDVSEKVSERGFQQDLSHWVVSERRVLVRLVSLGCGASGSWTAGLLRSGLGKDGLLTYSPGESSGVHLSTKDCLVLAVVEDDALALAVVDPVPSSLVMIEGIGDEGGQMGDFVLACRDSISYD</sequence>
<protein>
    <submittedName>
        <fullName evidence="1">Uncharacterized protein</fullName>
    </submittedName>
</protein>
<organism evidence="1 2">
    <name type="scientific">Citrullus colocynthis</name>
    <name type="common">colocynth</name>
    <dbReference type="NCBI Taxonomy" id="252529"/>
    <lineage>
        <taxon>Eukaryota</taxon>
        <taxon>Viridiplantae</taxon>
        <taxon>Streptophyta</taxon>
        <taxon>Embryophyta</taxon>
        <taxon>Tracheophyta</taxon>
        <taxon>Spermatophyta</taxon>
        <taxon>Magnoliopsida</taxon>
        <taxon>eudicotyledons</taxon>
        <taxon>Gunneridae</taxon>
        <taxon>Pentapetalae</taxon>
        <taxon>rosids</taxon>
        <taxon>fabids</taxon>
        <taxon>Cucurbitales</taxon>
        <taxon>Cucurbitaceae</taxon>
        <taxon>Benincaseae</taxon>
        <taxon>Citrullus</taxon>
    </lineage>
</organism>
<keyword evidence="2" id="KW-1185">Reference proteome</keyword>
<proteinExistence type="predicted"/>